<dbReference type="Proteomes" id="UP000232323">
    <property type="component" value="Unassembled WGS sequence"/>
</dbReference>
<evidence type="ECO:0000313" key="2">
    <source>
        <dbReference type="EMBL" id="GAX72596.1"/>
    </source>
</evidence>
<dbReference type="GO" id="GO:0015630">
    <property type="term" value="C:microtubule cytoskeleton"/>
    <property type="evidence" value="ECO:0007669"/>
    <property type="project" value="TreeGrafter"/>
</dbReference>
<dbReference type="AlphaFoldDB" id="A0A250WPH4"/>
<dbReference type="GO" id="GO:0008017">
    <property type="term" value="F:microtubule binding"/>
    <property type="evidence" value="ECO:0007669"/>
    <property type="project" value="TreeGrafter"/>
</dbReference>
<accession>A0A250WPH4</accession>
<dbReference type="PANTHER" id="PTHR23314:SF0">
    <property type="entry name" value="SPERM-ASSOCIATED ANTIGEN 6"/>
    <property type="match status" value="1"/>
</dbReference>
<dbReference type="STRING" id="1157962.A0A250WPH4"/>
<dbReference type="SUPFAM" id="SSF48371">
    <property type="entry name" value="ARM repeat"/>
    <property type="match status" value="1"/>
</dbReference>
<dbReference type="Gene3D" id="1.25.10.10">
    <property type="entry name" value="Leucine-rich Repeat Variant"/>
    <property type="match status" value="2"/>
</dbReference>
<proteinExistence type="predicted"/>
<comment type="caution">
    <text evidence="2">The sequence shown here is derived from an EMBL/GenBank/DDBJ whole genome shotgun (WGS) entry which is preliminary data.</text>
</comment>
<name>A0A250WPH4_9CHLO</name>
<dbReference type="GO" id="GO:0003341">
    <property type="term" value="P:cilium movement"/>
    <property type="evidence" value="ECO:0007669"/>
    <property type="project" value="TreeGrafter"/>
</dbReference>
<gene>
    <name evidence="2" type="ORF">CEUSTIGMA_g52.t1</name>
</gene>
<reference evidence="2 3" key="1">
    <citation type="submission" date="2017-08" db="EMBL/GenBank/DDBJ databases">
        <title>Acidophilic green algal genome provides insights into adaptation to an acidic environment.</title>
        <authorList>
            <person name="Hirooka S."/>
            <person name="Hirose Y."/>
            <person name="Kanesaki Y."/>
            <person name="Higuchi S."/>
            <person name="Fujiwara T."/>
            <person name="Onuma R."/>
            <person name="Era A."/>
            <person name="Ohbayashi R."/>
            <person name="Uzuka A."/>
            <person name="Nozaki H."/>
            <person name="Yoshikawa H."/>
            <person name="Miyagishima S.Y."/>
        </authorList>
    </citation>
    <scope>NUCLEOTIDE SEQUENCE [LARGE SCALE GENOMIC DNA]</scope>
    <source>
        <strain evidence="2 3">NIES-2499</strain>
    </source>
</reference>
<evidence type="ECO:0008006" key="4">
    <source>
        <dbReference type="Google" id="ProtNLM"/>
    </source>
</evidence>
<dbReference type="PANTHER" id="PTHR23314">
    <property type="entry name" value="SPERM-ASSOCIATED ANTIGEN 6 ARMADILLO REPEAT-CONTAINING"/>
    <property type="match status" value="1"/>
</dbReference>
<dbReference type="InterPro" id="IPR011989">
    <property type="entry name" value="ARM-like"/>
</dbReference>
<protein>
    <recommendedName>
        <fullName evidence="4">Armadillo repeat-containing domain-containing protein</fullName>
    </recommendedName>
</protein>
<sequence>MPSNLTAVAEVGGSLKQVQQAFQAYQVARNQFVNSISGFLERKDTGNVIMEALMKNDVMAVLCCPLAQDPIPGIQSLSLSCLGKLSAADPLLSQVVVSCGVLDSVVTSLSHESPPVQTAADSVLSSVARNSSEFAHRIMTSGALPALLYQLHSSSTPPSVKEGAVRALDSLIRSSVEHANVICNGELLSTLVALMLNPGSPHTLCKAIVGALGNIAACSPKLAEAVVQQKALDPLTRMVRGTLTPPDLKAAALNCLSQLCVHHEELANQVANTGVVQSTVQALTDKMTPSIRRNAAALLLQMVQKTPELAAVVSSTGAPGCLKQFMVLEQGHIEGTLTGLMIAGSMSSYNMTIAKAIVESGAGAEVVAAISNTDASISGTAAWAVEQAIHHSDETAMPLIQQGALQQLMSTYIRSKQSEALRSKLKSSIKATIRSCNATGPLETFVAKETPPELSKHLLARLVTLLQVGPKARQQLVTSGALARLQEALPGLDPKGRQHAEAIQALFPPDVVAYYAQGKQ</sequence>
<dbReference type="EMBL" id="BEGY01000001">
    <property type="protein sequence ID" value="GAX72596.1"/>
    <property type="molecule type" value="Genomic_DNA"/>
</dbReference>
<feature type="repeat" description="ARM" evidence="1">
    <location>
        <begin position="142"/>
        <end position="171"/>
    </location>
</feature>
<dbReference type="PROSITE" id="PS50176">
    <property type="entry name" value="ARM_REPEAT"/>
    <property type="match status" value="1"/>
</dbReference>
<organism evidence="2 3">
    <name type="scientific">Chlamydomonas eustigma</name>
    <dbReference type="NCBI Taxonomy" id="1157962"/>
    <lineage>
        <taxon>Eukaryota</taxon>
        <taxon>Viridiplantae</taxon>
        <taxon>Chlorophyta</taxon>
        <taxon>core chlorophytes</taxon>
        <taxon>Chlorophyceae</taxon>
        <taxon>CS clade</taxon>
        <taxon>Chlamydomonadales</taxon>
        <taxon>Chlamydomonadaceae</taxon>
        <taxon>Chlamydomonas</taxon>
    </lineage>
</organism>
<keyword evidence="3" id="KW-1185">Reference proteome</keyword>
<dbReference type="OrthoDB" id="544430at2759"/>
<dbReference type="InterPro" id="IPR016024">
    <property type="entry name" value="ARM-type_fold"/>
</dbReference>
<dbReference type="SMART" id="SM00185">
    <property type="entry name" value="ARM"/>
    <property type="match status" value="6"/>
</dbReference>
<dbReference type="InterPro" id="IPR000225">
    <property type="entry name" value="Armadillo"/>
</dbReference>
<evidence type="ECO:0000256" key="1">
    <source>
        <dbReference type="PROSITE-ProRule" id="PRU00259"/>
    </source>
</evidence>
<evidence type="ECO:0000313" key="3">
    <source>
        <dbReference type="Proteomes" id="UP000232323"/>
    </source>
</evidence>